<keyword evidence="3" id="KW-1185">Reference proteome</keyword>
<evidence type="ECO:0000313" key="2">
    <source>
        <dbReference type="EMBL" id="KAF7357081.1"/>
    </source>
</evidence>
<dbReference type="Proteomes" id="UP000623467">
    <property type="component" value="Unassembled WGS sequence"/>
</dbReference>
<keyword evidence="1" id="KW-0812">Transmembrane</keyword>
<keyword evidence="1" id="KW-0472">Membrane</keyword>
<keyword evidence="1" id="KW-1133">Transmembrane helix</keyword>
<evidence type="ECO:0008006" key="4">
    <source>
        <dbReference type="Google" id="ProtNLM"/>
    </source>
</evidence>
<feature type="transmembrane region" description="Helical" evidence="1">
    <location>
        <begin position="104"/>
        <end position="128"/>
    </location>
</feature>
<sequence length="407" mass="45057">MTVLGPFSSPTIMSHALHSRLWSTGPPIVAQVLLVLLTPGIGLTSLLLGLYAYAAWKPVSRRYLDRVSIRLLTYALVAHLCFGILFTIGALTDLPGRRCALLSFLSNLSLVFSAGMFFSMAINLPLVLMLKVNGRRMEKYYIIGITLIGCVSPFVPYVTGHLGWDDVNKICWYRSRDPSAMLHWLIVTQTVWILLASIGEVVSFISIVGYLVLYGPIPEDPQTTCSSTSSNRPASTIRRFRNIVLRIGLYPLVSCIVNISTTVIEFLLFQTGQKSAELAQKRNWRLDLADLSIYAARPLIYGVLAATDPSFIRALRALHHPENELETLSQVRTQGLEMSTIIYLPQDEASIDEENKEDTPGFTMEIQEREEGTSMTSASHKSPAMGNAWFLVDDNGTPASIDLLLSG</sequence>
<protein>
    <recommendedName>
        <fullName evidence="4">G-protein coupled receptors family 2 profile 2 domain-containing protein</fullName>
    </recommendedName>
</protein>
<dbReference type="AlphaFoldDB" id="A0A8H6YEZ7"/>
<dbReference type="OrthoDB" id="3251871at2759"/>
<evidence type="ECO:0000313" key="3">
    <source>
        <dbReference type="Proteomes" id="UP000623467"/>
    </source>
</evidence>
<feature type="transmembrane region" description="Helical" evidence="1">
    <location>
        <begin position="28"/>
        <end position="51"/>
    </location>
</feature>
<name>A0A8H6YEZ7_9AGAR</name>
<dbReference type="EMBL" id="JACAZH010000010">
    <property type="protein sequence ID" value="KAF7357081.1"/>
    <property type="molecule type" value="Genomic_DNA"/>
</dbReference>
<feature type="transmembrane region" description="Helical" evidence="1">
    <location>
        <begin position="71"/>
        <end position="92"/>
    </location>
</feature>
<reference evidence="2" key="1">
    <citation type="submission" date="2020-05" db="EMBL/GenBank/DDBJ databases">
        <title>Mycena genomes resolve the evolution of fungal bioluminescence.</title>
        <authorList>
            <person name="Tsai I.J."/>
        </authorList>
    </citation>
    <scope>NUCLEOTIDE SEQUENCE</scope>
    <source>
        <strain evidence="2">160909Yilan</strain>
    </source>
</reference>
<feature type="transmembrane region" description="Helical" evidence="1">
    <location>
        <begin position="140"/>
        <end position="159"/>
    </location>
</feature>
<feature type="transmembrane region" description="Helical" evidence="1">
    <location>
        <begin position="247"/>
        <end position="269"/>
    </location>
</feature>
<proteinExistence type="predicted"/>
<accession>A0A8H6YEZ7</accession>
<gene>
    <name evidence="2" type="ORF">MSAN_01302200</name>
</gene>
<feature type="transmembrane region" description="Helical" evidence="1">
    <location>
        <begin position="191"/>
        <end position="213"/>
    </location>
</feature>
<organism evidence="2 3">
    <name type="scientific">Mycena sanguinolenta</name>
    <dbReference type="NCBI Taxonomy" id="230812"/>
    <lineage>
        <taxon>Eukaryota</taxon>
        <taxon>Fungi</taxon>
        <taxon>Dikarya</taxon>
        <taxon>Basidiomycota</taxon>
        <taxon>Agaricomycotina</taxon>
        <taxon>Agaricomycetes</taxon>
        <taxon>Agaricomycetidae</taxon>
        <taxon>Agaricales</taxon>
        <taxon>Marasmiineae</taxon>
        <taxon>Mycenaceae</taxon>
        <taxon>Mycena</taxon>
    </lineage>
</organism>
<evidence type="ECO:0000256" key="1">
    <source>
        <dbReference type="SAM" id="Phobius"/>
    </source>
</evidence>
<dbReference type="Gene3D" id="1.20.1070.10">
    <property type="entry name" value="Rhodopsin 7-helix transmembrane proteins"/>
    <property type="match status" value="1"/>
</dbReference>
<comment type="caution">
    <text evidence="2">The sequence shown here is derived from an EMBL/GenBank/DDBJ whole genome shotgun (WGS) entry which is preliminary data.</text>
</comment>